<organism evidence="3 4">
    <name type="scientific">Micromonospora echinofusca</name>
    <dbReference type="NCBI Taxonomy" id="47858"/>
    <lineage>
        <taxon>Bacteria</taxon>
        <taxon>Bacillati</taxon>
        <taxon>Actinomycetota</taxon>
        <taxon>Actinomycetes</taxon>
        <taxon>Micromonosporales</taxon>
        <taxon>Micromonosporaceae</taxon>
        <taxon>Micromonospora</taxon>
    </lineage>
</organism>
<proteinExistence type="predicted"/>
<name>A0A1C5GBA4_MICEH</name>
<feature type="region of interest" description="Disordered" evidence="1">
    <location>
        <begin position="1"/>
        <end position="40"/>
    </location>
</feature>
<evidence type="ECO:0000313" key="3">
    <source>
        <dbReference type="EMBL" id="SCG17123.1"/>
    </source>
</evidence>
<evidence type="ECO:0000256" key="2">
    <source>
        <dbReference type="SAM" id="Phobius"/>
    </source>
</evidence>
<sequence length="154" mass="16075">MTAILNPTGPPFAPSVRPADLPARSATPAPGRPPAPPVPMGPVLELPGTPTAALVPVTHRGRPVGAFVLHDGRVRYRPVFDPDRLLGATVGVLAVGLAAAAVAARGRRRPPAIGALTMGPGGWVSLRGLPAPTPRAPRPWWARVLRARRLVIEH</sequence>
<dbReference type="RefSeq" id="WP_089000917.1">
    <property type="nucleotide sequence ID" value="NZ_JBFAAC010000037.1"/>
</dbReference>
<protein>
    <submittedName>
        <fullName evidence="3">Uncharacterized protein</fullName>
    </submittedName>
</protein>
<accession>A0A1C5GBA4</accession>
<feature type="compositionally biased region" description="Pro residues" evidence="1">
    <location>
        <begin position="30"/>
        <end position="40"/>
    </location>
</feature>
<evidence type="ECO:0000256" key="1">
    <source>
        <dbReference type="SAM" id="MobiDB-lite"/>
    </source>
</evidence>
<dbReference type="Proteomes" id="UP000198251">
    <property type="component" value="Chromosome I"/>
</dbReference>
<evidence type="ECO:0000313" key="4">
    <source>
        <dbReference type="Proteomes" id="UP000198251"/>
    </source>
</evidence>
<dbReference type="EMBL" id="LT607733">
    <property type="protein sequence ID" value="SCG17123.1"/>
    <property type="molecule type" value="Genomic_DNA"/>
</dbReference>
<keyword evidence="2" id="KW-1133">Transmembrane helix</keyword>
<reference evidence="3 4" key="1">
    <citation type="submission" date="2016-06" db="EMBL/GenBank/DDBJ databases">
        <authorList>
            <person name="Kjaerup R.B."/>
            <person name="Dalgaard T.S."/>
            <person name="Juul-Madsen H.R."/>
        </authorList>
    </citation>
    <scope>NUCLEOTIDE SEQUENCE [LARGE SCALE GENOMIC DNA]</scope>
    <source>
        <strain evidence="3 4">DSM 43913</strain>
    </source>
</reference>
<keyword evidence="2" id="KW-0812">Transmembrane</keyword>
<keyword evidence="4" id="KW-1185">Reference proteome</keyword>
<feature type="transmembrane region" description="Helical" evidence="2">
    <location>
        <begin position="85"/>
        <end position="104"/>
    </location>
</feature>
<dbReference type="AlphaFoldDB" id="A0A1C5GBA4"/>
<keyword evidence="2" id="KW-0472">Membrane</keyword>
<dbReference type="GeneID" id="95803172"/>
<gene>
    <name evidence="3" type="ORF">GA0070610_3432</name>
</gene>